<dbReference type="AlphaFoldDB" id="A0A4Y8ULP8"/>
<accession>A0A4Y8ULP8</accession>
<feature type="transmembrane region" description="Helical" evidence="1">
    <location>
        <begin position="119"/>
        <end position="138"/>
    </location>
</feature>
<keyword evidence="1" id="KW-1133">Transmembrane helix</keyword>
<proteinExistence type="predicted"/>
<dbReference type="Proteomes" id="UP000298133">
    <property type="component" value="Unassembled WGS sequence"/>
</dbReference>
<evidence type="ECO:0000313" key="2">
    <source>
        <dbReference type="EMBL" id="TFH68727.1"/>
    </source>
</evidence>
<feature type="transmembrane region" description="Helical" evidence="1">
    <location>
        <begin position="68"/>
        <end position="86"/>
    </location>
</feature>
<dbReference type="Pfam" id="PF11911">
    <property type="entry name" value="DUF3429"/>
    <property type="match status" value="1"/>
</dbReference>
<organism evidence="2 3">
    <name type="scientific">Gammaproteobacteria bacterium LSUCC0057</name>
    <dbReference type="NCBI Taxonomy" id="2559237"/>
    <lineage>
        <taxon>Bacteria</taxon>
        <taxon>Pseudomonadati</taxon>
        <taxon>Pseudomonadota</taxon>
        <taxon>Gammaproteobacteria</taxon>
        <taxon>Cellvibrionales</taxon>
        <taxon>Porticoccaceae</taxon>
        <taxon>SAR92 clade</taxon>
    </lineage>
</organism>
<sequence>MQPQTLQRLLTLAGTAPFIFAASALAGGAAQLPIVALDSQLWLSSYTLLIVSFMAGTLWSSQSHCRRVALLSNVIALCSWASYLWLPAADQYRLAVVLFGWLLWFDWQRRQQAAISHHYWQSRCMASAIVAVALLVAAHHS</sequence>
<feature type="transmembrane region" description="Helical" evidence="1">
    <location>
        <begin position="42"/>
        <end position="61"/>
    </location>
</feature>
<keyword evidence="1" id="KW-0812">Transmembrane</keyword>
<keyword evidence="1" id="KW-0472">Membrane</keyword>
<keyword evidence="3" id="KW-1185">Reference proteome</keyword>
<dbReference type="InterPro" id="IPR021836">
    <property type="entry name" value="DUF3429"/>
</dbReference>
<evidence type="ECO:0000256" key="1">
    <source>
        <dbReference type="SAM" id="Phobius"/>
    </source>
</evidence>
<comment type="caution">
    <text evidence="2">The sequence shown here is derived from an EMBL/GenBank/DDBJ whole genome shotgun (WGS) entry which is preliminary data.</text>
</comment>
<evidence type="ECO:0000313" key="3">
    <source>
        <dbReference type="Proteomes" id="UP000298133"/>
    </source>
</evidence>
<dbReference type="OrthoDB" id="8591832at2"/>
<gene>
    <name evidence="2" type="ORF">E3W66_01865</name>
</gene>
<name>A0A4Y8ULP8_9GAMM</name>
<reference evidence="2 3" key="1">
    <citation type="submission" date="2019-03" db="EMBL/GenBank/DDBJ databases">
        <title>Draft genome of Gammaproteobacteria bacterium LSUCC0057, a member of the SAR92 clade.</title>
        <authorList>
            <person name="Lanclos V.C."/>
            <person name="Doiron C."/>
            <person name="Henson M.W."/>
            <person name="Thrash J.C."/>
        </authorList>
    </citation>
    <scope>NUCLEOTIDE SEQUENCE [LARGE SCALE GENOMIC DNA]</scope>
    <source>
        <strain evidence="2 3">LSUCC0057</strain>
    </source>
</reference>
<dbReference type="EMBL" id="SPIA01000001">
    <property type="protein sequence ID" value="TFH68727.1"/>
    <property type="molecule type" value="Genomic_DNA"/>
</dbReference>
<protein>
    <submittedName>
        <fullName evidence="2">DUF3429 family protein</fullName>
    </submittedName>
</protein>